<keyword evidence="2" id="KW-1185">Reference proteome</keyword>
<dbReference type="EMBL" id="ARXV01000025">
    <property type="protein sequence ID" value="KGD61393.1"/>
    <property type="molecule type" value="Genomic_DNA"/>
</dbReference>
<gene>
    <name evidence="1" type="ORF">Y5S_03731</name>
</gene>
<dbReference type="RefSeq" id="WP_035235401.1">
    <property type="nucleotide sequence ID" value="NZ_ARXV01000025.1"/>
</dbReference>
<dbReference type="OrthoDB" id="5875911at2"/>
<comment type="caution">
    <text evidence="1">The sequence shown here is derived from an EMBL/GenBank/DDBJ whole genome shotgun (WGS) entry which is preliminary data.</text>
</comment>
<dbReference type="PATRIC" id="fig|1177154.3.peg.3732"/>
<organism evidence="1 2">
    <name type="scientific">Alcanivorax nanhaiticus</name>
    <dbReference type="NCBI Taxonomy" id="1177154"/>
    <lineage>
        <taxon>Bacteria</taxon>
        <taxon>Pseudomonadati</taxon>
        <taxon>Pseudomonadota</taxon>
        <taxon>Gammaproteobacteria</taxon>
        <taxon>Oceanospirillales</taxon>
        <taxon>Alcanivoracaceae</taxon>
        <taxon>Alcanivorax</taxon>
    </lineage>
</organism>
<evidence type="ECO:0000313" key="2">
    <source>
        <dbReference type="Proteomes" id="UP000029444"/>
    </source>
</evidence>
<dbReference type="Proteomes" id="UP000029444">
    <property type="component" value="Unassembled WGS sequence"/>
</dbReference>
<dbReference type="eggNOG" id="ENOG502ZB4D">
    <property type="taxonomic scope" value="Bacteria"/>
</dbReference>
<dbReference type="AlphaFoldDB" id="A0A095TG35"/>
<evidence type="ECO:0000313" key="1">
    <source>
        <dbReference type="EMBL" id="KGD61393.1"/>
    </source>
</evidence>
<protein>
    <submittedName>
        <fullName evidence="1">Uncharacterized protein</fullName>
    </submittedName>
</protein>
<accession>A0A095TG35</accession>
<sequence>MMILTTVSEKVSETEARVFWRVGTKKKGILDVTLDFTHEESALLGELVAIQHLLFAKKVLDREPGSGQGYKLVVSKGAIRKLALGKSSKKFASKFAGFLTNRMKGVTIEVSQSYEFMPSLDECEPESVGGERQVYAKTFDEVETPAMGCVKVTKHAVEQYQARITSGSPKKPWASLVNRLKHPELRIQPLDAKVLAHKARKYGRSDNVEAWGHPTSSFIYLVIREDNGERFLVTVFERDEV</sequence>
<proteinExistence type="predicted"/>
<dbReference type="STRING" id="1177154.Y5S_03731"/>
<name>A0A095TG35_9GAMM</name>
<reference evidence="1 2" key="1">
    <citation type="submission" date="2012-09" db="EMBL/GenBank/DDBJ databases">
        <title>Genome Sequence of alkane-degrading Bacterium Alcanivorax sp. 19-m-6.</title>
        <authorList>
            <person name="Lai Q."/>
            <person name="Shao Z."/>
        </authorList>
    </citation>
    <scope>NUCLEOTIDE SEQUENCE [LARGE SCALE GENOMIC DNA]</scope>
    <source>
        <strain evidence="1 2">19-m-6</strain>
    </source>
</reference>